<dbReference type="Gene3D" id="3.40.50.1820">
    <property type="entry name" value="alpha/beta hydrolase"/>
    <property type="match status" value="1"/>
</dbReference>
<dbReference type="Proteomes" id="UP001174694">
    <property type="component" value="Unassembled WGS sequence"/>
</dbReference>
<keyword evidence="4" id="KW-1185">Reference proteome</keyword>
<keyword evidence="2" id="KW-0812">Transmembrane</keyword>
<evidence type="ECO:0000313" key="4">
    <source>
        <dbReference type="Proteomes" id="UP001174694"/>
    </source>
</evidence>
<feature type="transmembrane region" description="Helical" evidence="2">
    <location>
        <begin position="103"/>
        <end position="124"/>
    </location>
</feature>
<feature type="transmembrane region" description="Helical" evidence="2">
    <location>
        <begin position="65"/>
        <end position="83"/>
    </location>
</feature>
<feature type="transmembrane region" description="Helical" evidence="2">
    <location>
        <begin position="131"/>
        <end position="150"/>
    </location>
</feature>
<reference evidence="3" key="1">
    <citation type="submission" date="2022-07" db="EMBL/GenBank/DDBJ databases">
        <title>Fungi with potential for degradation of polypropylene.</title>
        <authorList>
            <person name="Gostincar C."/>
        </authorList>
    </citation>
    <scope>NUCLEOTIDE SEQUENCE</scope>
    <source>
        <strain evidence="3">EXF-13308</strain>
    </source>
</reference>
<feature type="region of interest" description="Disordered" evidence="1">
    <location>
        <begin position="1"/>
        <end position="37"/>
    </location>
</feature>
<dbReference type="AlphaFoldDB" id="A0AA38VGS0"/>
<accession>A0AA38VGS0</accession>
<feature type="transmembrane region" description="Helical" evidence="2">
    <location>
        <begin position="203"/>
        <end position="226"/>
    </location>
</feature>
<proteinExistence type="predicted"/>
<gene>
    <name evidence="3" type="ORF">NKR23_g7434</name>
</gene>
<evidence type="ECO:0000256" key="2">
    <source>
        <dbReference type="SAM" id="Phobius"/>
    </source>
</evidence>
<dbReference type="EMBL" id="JANBVO010000023">
    <property type="protein sequence ID" value="KAJ9142075.1"/>
    <property type="molecule type" value="Genomic_DNA"/>
</dbReference>
<evidence type="ECO:0000313" key="3">
    <source>
        <dbReference type="EMBL" id="KAJ9142075.1"/>
    </source>
</evidence>
<feature type="compositionally biased region" description="Basic and acidic residues" evidence="1">
    <location>
        <begin position="1"/>
        <end position="35"/>
    </location>
</feature>
<feature type="transmembrane region" description="Helical" evidence="2">
    <location>
        <begin position="162"/>
        <end position="182"/>
    </location>
</feature>
<sequence length="527" mass="58450">MPFWSSKKDDGRGADSSDPRASESHDGPPADEHTRLLPNRVDSEPPYLSPDDPAVSPYNLFTIRFLRYVTIAFAAITFLWWVLELVCAFVTPPGLHTRGSGFFGFSYASVSLTILIVNLLFFAAPSKGTRILSAVLGGFLLVHMIVILAVTKIRHEEAWTGVASVIWALLMSAWVLVVDRTVQWGKKEEEERLTGRPETRRTLLEWIEVTLSSVALLVLVAVAFLLTCTLILRAVDAGLAPPGKLYWVDADKYQIHVYCYGNKTTGSKGRELPTVLFEGGEDPVEYGLWQFADNAVKNGSIGRYCFADRPGIAWSDTAPSPLSAGQATDALSEALARAGEQGPWVLASAGIGSIYSRIFSSRHGREVEGLLMIDPLHEDLLNRVGSPGRGFMLWLQGILTPLGIDRLTGALFRGRTKADRVWGRSSYQSGKQVFAKLQESLVADSLTKRDVVSSRAIQYPDTPVVVISSAVQIRRDSKWESKQRDLTHLTQNLHDWDIIDKAPHQVWRTLEGRQVIEKRLKQLVQGK</sequence>
<protein>
    <submittedName>
        <fullName evidence="3">Integral membrane protein</fullName>
    </submittedName>
</protein>
<dbReference type="Pfam" id="PF10329">
    <property type="entry name" value="DUF2417"/>
    <property type="match status" value="1"/>
</dbReference>
<keyword evidence="2" id="KW-0472">Membrane</keyword>
<evidence type="ECO:0000256" key="1">
    <source>
        <dbReference type="SAM" id="MobiDB-lite"/>
    </source>
</evidence>
<comment type="caution">
    <text evidence="3">The sequence shown here is derived from an EMBL/GenBank/DDBJ whole genome shotgun (WGS) entry which is preliminary data.</text>
</comment>
<organism evidence="3 4">
    <name type="scientific">Pleurostoma richardsiae</name>
    <dbReference type="NCBI Taxonomy" id="41990"/>
    <lineage>
        <taxon>Eukaryota</taxon>
        <taxon>Fungi</taxon>
        <taxon>Dikarya</taxon>
        <taxon>Ascomycota</taxon>
        <taxon>Pezizomycotina</taxon>
        <taxon>Sordariomycetes</taxon>
        <taxon>Sordariomycetidae</taxon>
        <taxon>Calosphaeriales</taxon>
        <taxon>Pleurostomataceae</taxon>
        <taxon>Pleurostoma</taxon>
    </lineage>
</organism>
<name>A0AA38VGS0_9PEZI</name>
<keyword evidence="2" id="KW-1133">Transmembrane helix</keyword>
<dbReference type="SUPFAM" id="SSF53474">
    <property type="entry name" value="alpha/beta-Hydrolases"/>
    <property type="match status" value="1"/>
</dbReference>
<dbReference type="InterPro" id="IPR029058">
    <property type="entry name" value="AB_hydrolase_fold"/>
</dbReference>
<dbReference type="InterPro" id="IPR019431">
    <property type="entry name" value="DUF2417"/>
</dbReference>